<gene>
    <name evidence="1" type="ORF">P171DRAFT_485834</name>
</gene>
<keyword evidence="2" id="KW-1185">Reference proteome</keyword>
<dbReference type="EMBL" id="MU001501">
    <property type="protein sequence ID" value="KAF2444381.1"/>
    <property type="molecule type" value="Genomic_DNA"/>
</dbReference>
<name>A0A9P4UBQ1_9PLEO</name>
<evidence type="ECO:0000313" key="1">
    <source>
        <dbReference type="EMBL" id="KAF2444381.1"/>
    </source>
</evidence>
<accession>A0A9P4UBQ1</accession>
<proteinExistence type="predicted"/>
<dbReference type="AlphaFoldDB" id="A0A9P4UBQ1"/>
<dbReference type="Proteomes" id="UP000799764">
    <property type="component" value="Unassembled WGS sequence"/>
</dbReference>
<protein>
    <submittedName>
        <fullName evidence="1">Uncharacterized protein</fullName>
    </submittedName>
</protein>
<comment type="caution">
    <text evidence="1">The sequence shown here is derived from an EMBL/GenBank/DDBJ whole genome shotgun (WGS) entry which is preliminary data.</text>
</comment>
<evidence type="ECO:0000313" key="2">
    <source>
        <dbReference type="Proteomes" id="UP000799764"/>
    </source>
</evidence>
<organism evidence="1 2">
    <name type="scientific">Karstenula rhodostoma CBS 690.94</name>
    <dbReference type="NCBI Taxonomy" id="1392251"/>
    <lineage>
        <taxon>Eukaryota</taxon>
        <taxon>Fungi</taxon>
        <taxon>Dikarya</taxon>
        <taxon>Ascomycota</taxon>
        <taxon>Pezizomycotina</taxon>
        <taxon>Dothideomycetes</taxon>
        <taxon>Pleosporomycetidae</taxon>
        <taxon>Pleosporales</taxon>
        <taxon>Massarineae</taxon>
        <taxon>Didymosphaeriaceae</taxon>
        <taxon>Karstenula</taxon>
    </lineage>
</organism>
<sequence length="304" mass="34383">MVSIPQFRVAMHLACVFSREKSACSVLHAAYVYAGLDIPNEERFTMNVQAILELIQEPHTPPLIPSPPETVAVEDRPIAKILYSLFAPGVELYKLQPPTMPSDLARQWHEFVRYTACVGLPVYTFWEWLRVDEQIECLEQAGLKIRERLGKPDDVVTLLALKHRSAVENRPLGPDSFVVIDNDKFDIYFESINALVNGEIDVNGRTLDEDGDTDMILDTLDPIVDTVDQSPDPNWGYQWLLPSYISTLSSRLPTRDDTFRFLHPEDLLEGVGITRKSFGIFLEAFEAEVDTSSVPRQVVEEGGY</sequence>
<reference evidence="1" key="1">
    <citation type="journal article" date="2020" name="Stud. Mycol.">
        <title>101 Dothideomycetes genomes: a test case for predicting lifestyles and emergence of pathogens.</title>
        <authorList>
            <person name="Haridas S."/>
            <person name="Albert R."/>
            <person name="Binder M."/>
            <person name="Bloem J."/>
            <person name="Labutti K."/>
            <person name="Salamov A."/>
            <person name="Andreopoulos B."/>
            <person name="Baker S."/>
            <person name="Barry K."/>
            <person name="Bills G."/>
            <person name="Bluhm B."/>
            <person name="Cannon C."/>
            <person name="Castanera R."/>
            <person name="Culley D."/>
            <person name="Daum C."/>
            <person name="Ezra D."/>
            <person name="Gonzalez J."/>
            <person name="Henrissat B."/>
            <person name="Kuo A."/>
            <person name="Liang C."/>
            <person name="Lipzen A."/>
            <person name="Lutzoni F."/>
            <person name="Magnuson J."/>
            <person name="Mondo S."/>
            <person name="Nolan M."/>
            <person name="Ohm R."/>
            <person name="Pangilinan J."/>
            <person name="Park H.-J."/>
            <person name="Ramirez L."/>
            <person name="Alfaro M."/>
            <person name="Sun H."/>
            <person name="Tritt A."/>
            <person name="Yoshinaga Y."/>
            <person name="Zwiers L.-H."/>
            <person name="Turgeon B."/>
            <person name="Goodwin S."/>
            <person name="Spatafora J."/>
            <person name="Crous P."/>
            <person name="Grigoriev I."/>
        </authorList>
    </citation>
    <scope>NUCLEOTIDE SEQUENCE</scope>
    <source>
        <strain evidence="1">CBS 690.94</strain>
    </source>
</reference>